<feature type="region of interest" description="Disordered" evidence="11">
    <location>
        <begin position="378"/>
        <end position="397"/>
    </location>
</feature>
<dbReference type="Ensembl" id="ENSCAFT00000102396.1">
    <property type="protein sequence ID" value="ENSCAFP00000073061.1"/>
    <property type="gene ID" value="ENSCAFG00000005214.6"/>
</dbReference>
<comment type="similarity">
    <text evidence="3">Belongs to the kizuna family.</text>
</comment>
<feature type="region of interest" description="Disordered" evidence="11">
    <location>
        <begin position="338"/>
        <end position="370"/>
    </location>
</feature>
<evidence type="ECO:0000313" key="12">
    <source>
        <dbReference type="Ensembl" id="ENSCAFP00000073061.1"/>
    </source>
</evidence>
<dbReference type="Ensembl" id="ENSCAFT00040042409.1">
    <property type="protein sequence ID" value="ENSCAFP00040036994.1"/>
    <property type="gene ID" value="ENSCAFG00040022701.1"/>
</dbReference>
<protein>
    <recommendedName>
        <fullName evidence="4">Centrosomal protein kizuna</fullName>
    </recommendedName>
    <alternativeName>
        <fullName evidence="9">Polo-like kinase 1 substrate 1</fullName>
    </alternativeName>
</protein>
<keyword evidence="7" id="KW-0966">Cell projection</keyword>
<feature type="compositionally biased region" description="Low complexity" evidence="11">
    <location>
        <begin position="839"/>
        <end position="849"/>
    </location>
</feature>
<sequence length="901" mass="99394">MNPGTLVQLDAAGGNNLLNCSYPAALPTTPQPLPRSSRRLPVAGRARVSPARILKGEGKGRRQTREREAGEPRPPPARAASPTRRTFPGPPKLRAQPHSTPRPRPAPRGACPAPRPAPPRRPAPGLPRCMVGPSPRTTRPPTPARNAAAPRRCWGRGRGEGGMRPASPPSAPPASSDYHERLGRLQRGLRDSEKKRLDLERKLYEYNQSDICRVKLKYVKLKKYLKEIRESEKKAHTRNQDYLKRFEHVQAHVGHFTTNTEKLQELKNEYVAQMKKMQLLSKESPEARGEQKDKDRGKVARQVGINLGTAASRGLYHPATIFMGRQMSAMLSIRGFRAEQKSPQPTKSVSIPDPHSHRQPARSGDVTDSCVGQIHSDTQRLKKSDKIDGKTSLQIGEKMPVTGSALSEEEQTHCSQIGSNTHHGESSLSEGKKSAQLHSLLLARLSPENRTTDVKCDSSNRSEGSEGEILTREHIEVKEERAGLPGAPISASECCASENECSQEKGSAWEGCSDHVPPGDPESQKPFRKMQEEQEEESLSSSSSSSDLTVSVSEDDLIFKSPEPQPNPSDKIEGEDGIEALKLIHSEQERDALSTEKHNCILQTLSSPDSKKESSTNSPTRKLYNRSDILKEDLEACRAAVLHQLPRLLPEGSSDEKQVRFEHAPAAGLRARLGQHVATLKEHDNSIKEEVAKPSEVFPVKNMNQTTRAAALLKKALTEECDGRSAIHSNESSCSLPSILNDNSGIKEEKPAAWLNSVHIKEQEISSDCGGESREESMAAKIPITETKAYQLLKQSTLQDNINHTEDRFQKADVSVLQLSGLNISSGTFKTKTTNKIASEASFSSSEESPLSRYENEKKLTTNLESKAFWGESDDSNSEIEAALRPRNRNTSANDFDDFYD</sequence>
<feature type="region of interest" description="Disordered" evidence="11">
    <location>
        <begin position="403"/>
        <end position="434"/>
    </location>
</feature>
<evidence type="ECO:0000313" key="14">
    <source>
        <dbReference type="Proteomes" id="UP000002254"/>
    </source>
</evidence>
<feature type="compositionally biased region" description="Basic and acidic residues" evidence="11">
    <location>
        <begin position="522"/>
        <end position="532"/>
    </location>
</feature>
<feature type="region of interest" description="Disordered" evidence="11">
    <location>
        <begin position="839"/>
        <end position="858"/>
    </location>
</feature>
<evidence type="ECO:0000256" key="3">
    <source>
        <dbReference type="ARBA" id="ARBA00010767"/>
    </source>
</evidence>
<evidence type="ECO:0000256" key="8">
    <source>
        <dbReference type="ARBA" id="ARBA00024919"/>
    </source>
</evidence>
<reference evidence="12 14" key="1">
    <citation type="journal article" date="2005" name="Nature">
        <title>Genome sequence, comparative analysis and haplotype structure of the domestic dog.</title>
        <authorList>
            <consortium name="Broad Sequencing Platform"/>
            <person name="Lindblad-Toh K."/>
            <person name="Wade C.M."/>
            <person name="Mikkelsen T.S."/>
            <person name="Karlsson E.K."/>
            <person name="Jaffe D.B."/>
            <person name="Kamal M."/>
            <person name="Clamp M."/>
            <person name="Chang J.L."/>
            <person name="Kulbokas E.J. III"/>
            <person name="Zody M.C."/>
            <person name="Mauceli E."/>
            <person name="Xie X."/>
            <person name="Breen M."/>
            <person name="Wayne R.K."/>
            <person name="Ostrander E.A."/>
            <person name="Ponting C.P."/>
            <person name="Galibert F."/>
            <person name="Smith D.R."/>
            <person name="DeJong P.J."/>
            <person name="Kirkness E."/>
            <person name="Alvarez P."/>
            <person name="Biagi T."/>
            <person name="Brockman W."/>
            <person name="Butler J."/>
            <person name="Chin C.W."/>
            <person name="Cook A."/>
            <person name="Cuff J."/>
            <person name="Daly M.J."/>
            <person name="DeCaprio D."/>
            <person name="Gnerre S."/>
            <person name="Grabherr M."/>
            <person name="Kellis M."/>
            <person name="Kleber M."/>
            <person name="Bardeleben C."/>
            <person name="Goodstadt L."/>
            <person name="Heger A."/>
            <person name="Hitte C."/>
            <person name="Kim L."/>
            <person name="Koepfli K.P."/>
            <person name="Parker H.G."/>
            <person name="Pollinger J.P."/>
            <person name="Searle S.M."/>
            <person name="Sutter N.B."/>
            <person name="Thomas R."/>
            <person name="Webber C."/>
            <person name="Baldwin J."/>
            <person name="Abebe A."/>
            <person name="Abouelleil A."/>
            <person name="Aftuck L."/>
            <person name="Ait-Zahra M."/>
            <person name="Aldredge T."/>
            <person name="Allen N."/>
            <person name="An P."/>
            <person name="Anderson S."/>
            <person name="Antoine C."/>
            <person name="Arachchi H."/>
            <person name="Aslam A."/>
            <person name="Ayotte L."/>
            <person name="Bachantsang P."/>
            <person name="Barry A."/>
            <person name="Bayul T."/>
            <person name="Benamara M."/>
            <person name="Berlin A."/>
            <person name="Bessette D."/>
            <person name="Blitshteyn B."/>
            <person name="Bloom T."/>
            <person name="Blye J."/>
            <person name="Boguslavskiy L."/>
            <person name="Bonnet C."/>
            <person name="Boukhgalter B."/>
            <person name="Brown A."/>
            <person name="Cahill P."/>
            <person name="Calixte N."/>
            <person name="Camarata J."/>
            <person name="Cheshatsang Y."/>
            <person name="Chu J."/>
            <person name="Citroen M."/>
            <person name="Collymore A."/>
            <person name="Cooke P."/>
            <person name="Dawoe T."/>
            <person name="Daza R."/>
            <person name="Decktor K."/>
            <person name="DeGray S."/>
            <person name="Dhargay N."/>
            <person name="Dooley K."/>
            <person name="Dooley K."/>
            <person name="Dorje P."/>
            <person name="Dorjee K."/>
            <person name="Dorris L."/>
            <person name="Duffey N."/>
            <person name="Dupes A."/>
            <person name="Egbiremolen O."/>
            <person name="Elong R."/>
            <person name="Falk J."/>
            <person name="Farina A."/>
            <person name="Faro S."/>
            <person name="Ferguson D."/>
            <person name="Ferreira P."/>
            <person name="Fisher S."/>
            <person name="FitzGerald M."/>
            <person name="Foley K."/>
            <person name="Foley C."/>
            <person name="Franke A."/>
            <person name="Friedrich D."/>
            <person name="Gage D."/>
            <person name="Garber M."/>
            <person name="Gearin G."/>
            <person name="Giannoukos G."/>
            <person name="Goode T."/>
            <person name="Goyette A."/>
            <person name="Graham J."/>
            <person name="Grandbois E."/>
            <person name="Gyaltsen K."/>
            <person name="Hafez N."/>
            <person name="Hagopian D."/>
            <person name="Hagos B."/>
            <person name="Hall J."/>
            <person name="Healy C."/>
            <person name="Hegarty R."/>
            <person name="Honan T."/>
            <person name="Horn A."/>
            <person name="Houde N."/>
            <person name="Hughes L."/>
            <person name="Hunnicutt L."/>
            <person name="Husby M."/>
            <person name="Jester B."/>
            <person name="Jones C."/>
            <person name="Kamat A."/>
            <person name="Kanga B."/>
            <person name="Kells C."/>
            <person name="Khazanovich D."/>
            <person name="Kieu A.C."/>
            <person name="Kisner P."/>
            <person name="Kumar M."/>
            <person name="Lance K."/>
            <person name="Landers T."/>
            <person name="Lara M."/>
            <person name="Lee W."/>
            <person name="Leger J.P."/>
            <person name="Lennon N."/>
            <person name="Leuper L."/>
            <person name="LeVine S."/>
            <person name="Liu J."/>
            <person name="Liu X."/>
            <person name="Lokyitsang Y."/>
            <person name="Lokyitsang T."/>
            <person name="Lui A."/>
            <person name="Macdonald J."/>
            <person name="Major J."/>
            <person name="Marabella R."/>
            <person name="Maru K."/>
            <person name="Matthews C."/>
            <person name="McDonough S."/>
            <person name="Mehta T."/>
            <person name="Meldrim J."/>
            <person name="Melnikov A."/>
            <person name="Meneus L."/>
            <person name="Mihalev A."/>
            <person name="Mihova T."/>
            <person name="Miller K."/>
            <person name="Mittelman R."/>
            <person name="Mlenga V."/>
            <person name="Mulrain L."/>
            <person name="Munson G."/>
            <person name="Navidi A."/>
            <person name="Naylor J."/>
            <person name="Nguyen T."/>
            <person name="Nguyen N."/>
            <person name="Nguyen C."/>
            <person name="Nguyen T."/>
            <person name="Nicol R."/>
            <person name="Norbu N."/>
            <person name="Norbu C."/>
            <person name="Novod N."/>
            <person name="Nyima T."/>
            <person name="Olandt P."/>
            <person name="O'Neill B."/>
            <person name="O'Neill K."/>
            <person name="Osman S."/>
            <person name="Oyono L."/>
            <person name="Patti C."/>
            <person name="Perrin D."/>
            <person name="Phunkhang P."/>
            <person name="Pierre F."/>
            <person name="Priest M."/>
            <person name="Rachupka A."/>
            <person name="Raghuraman S."/>
            <person name="Rameau R."/>
            <person name="Ray V."/>
            <person name="Raymond C."/>
            <person name="Rege F."/>
            <person name="Rise C."/>
            <person name="Rogers J."/>
            <person name="Rogov P."/>
            <person name="Sahalie J."/>
            <person name="Settipalli S."/>
            <person name="Sharpe T."/>
            <person name="Shea T."/>
            <person name="Sheehan M."/>
            <person name="Sherpa N."/>
            <person name="Shi J."/>
            <person name="Shih D."/>
            <person name="Sloan J."/>
            <person name="Smith C."/>
            <person name="Sparrow T."/>
            <person name="Stalker J."/>
            <person name="Stange-Thomann N."/>
            <person name="Stavropoulos S."/>
            <person name="Stone C."/>
            <person name="Stone S."/>
            <person name="Sykes S."/>
            <person name="Tchuinga P."/>
            <person name="Tenzing P."/>
            <person name="Tesfaye S."/>
            <person name="Thoulutsang D."/>
            <person name="Thoulutsang Y."/>
            <person name="Topham K."/>
            <person name="Topping I."/>
            <person name="Tsamla T."/>
            <person name="Vassiliev H."/>
            <person name="Venkataraman V."/>
            <person name="Vo A."/>
            <person name="Wangchuk T."/>
            <person name="Wangdi T."/>
            <person name="Weiand M."/>
            <person name="Wilkinson J."/>
            <person name="Wilson A."/>
            <person name="Yadav S."/>
            <person name="Yang S."/>
            <person name="Yang X."/>
            <person name="Young G."/>
            <person name="Yu Q."/>
            <person name="Zainoun J."/>
            <person name="Zembek L."/>
            <person name="Zimmer A."/>
            <person name="Lander E.S."/>
        </authorList>
    </citation>
    <scope>NUCLEOTIDE SEQUENCE [LARGE SCALE GENOMIC DNA]</scope>
    <source>
        <strain evidence="12">Boxer</strain>
    </source>
</reference>
<evidence type="ECO:0000256" key="2">
    <source>
        <dbReference type="ARBA" id="ARBA00004300"/>
    </source>
</evidence>
<dbReference type="GO" id="GO:0007051">
    <property type="term" value="P:spindle organization"/>
    <property type="evidence" value="ECO:0007669"/>
    <property type="project" value="Ensembl"/>
</dbReference>
<evidence type="ECO:0000256" key="1">
    <source>
        <dbReference type="ARBA" id="ARBA00004120"/>
    </source>
</evidence>
<dbReference type="Proteomes" id="UP000002254">
    <property type="component" value="Chromosome 24"/>
</dbReference>
<evidence type="ECO:0000256" key="4">
    <source>
        <dbReference type="ARBA" id="ARBA00013872"/>
    </source>
</evidence>
<proteinExistence type="inferred from homology"/>
<feature type="compositionally biased region" description="Pro residues" evidence="11">
    <location>
        <begin position="113"/>
        <end position="125"/>
    </location>
</feature>
<gene>
    <name evidence="12" type="primary">KIZ</name>
</gene>
<keyword evidence="6" id="KW-0206">Cytoskeleton</keyword>
<evidence type="ECO:0000313" key="15">
    <source>
        <dbReference type="Proteomes" id="UP000694542"/>
    </source>
</evidence>
<feature type="compositionally biased region" description="Basic and acidic residues" evidence="11">
    <location>
        <begin position="54"/>
        <end position="71"/>
    </location>
</feature>
<feature type="region of interest" description="Disordered" evidence="11">
    <location>
        <begin position="449"/>
        <end position="489"/>
    </location>
</feature>
<accession>A0A8C0TKY9</accession>
<evidence type="ECO:0000256" key="11">
    <source>
        <dbReference type="SAM" id="MobiDB-lite"/>
    </source>
</evidence>
<keyword evidence="10" id="KW-0175">Coiled coil</keyword>
<feature type="region of interest" description="Disordered" evidence="11">
    <location>
        <begin position="507"/>
        <end position="624"/>
    </location>
</feature>
<dbReference type="InterPro" id="IPR026742">
    <property type="entry name" value="Centrosomal_kizuma"/>
</dbReference>
<evidence type="ECO:0000256" key="6">
    <source>
        <dbReference type="ARBA" id="ARBA00023212"/>
    </source>
</evidence>
<feature type="compositionally biased region" description="Basic and acidic residues" evidence="11">
    <location>
        <begin position="283"/>
        <end position="298"/>
    </location>
</feature>
<feature type="coiled-coil region" evidence="10">
    <location>
        <begin position="182"/>
        <end position="209"/>
    </location>
</feature>
<evidence type="ECO:0000256" key="9">
    <source>
        <dbReference type="ARBA" id="ARBA00031153"/>
    </source>
</evidence>
<feature type="region of interest" description="Disordered" evidence="11">
    <location>
        <begin position="866"/>
        <end position="901"/>
    </location>
</feature>
<comment type="function">
    <text evidence="8">Centrosomal protein required for establishing a robust mitotic centrosome architecture that can endure the forces that converge on the centrosomes during spindle formation. Required for stabilizing the expanded pericentriolar material around the centriole.</text>
</comment>
<feature type="compositionally biased region" description="Basic and acidic residues" evidence="11">
    <location>
        <begin position="582"/>
        <end position="599"/>
    </location>
</feature>
<dbReference type="GO" id="GO:0019901">
    <property type="term" value="F:protein kinase binding"/>
    <property type="evidence" value="ECO:0007669"/>
    <property type="project" value="Ensembl"/>
</dbReference>
<feature type="compositionally biased region" description="Basic and acidic residues" evidence="11">
    <location>
        <begin position="422"/>
        <end position="433"/>
    </location>
</feature>
<evidence type="ECO:0000256" key="5">
    <source>
        <dbReference type="ARBA" id="ARBA00022490"/>
    </source>
</evidence>
<feature type="compositionally biased region" description="Basic and acidic residues" evidence="11">
    <location>
        <begin position="378"/>
        <end position="389"/>
    </location>
</feature>
<name>A0A8C0TKY9_CANLF</name>
<organism evidence="13 15">
    <name type="scientific">Canis lupus familiaris</name>
    <name type="common">Dog</name>
    <name type="synonym">Canis familiaris</name>
    <dbReference type="NCBI Taxonomy" id="9615"/>
    <lineage>
        <taxon>Eukaryota</taxon>
        <taxon>Metazoa</taxon>
        <taxon>Chordata</taxon>
        <taxon>Craniata</taxon>
        <taxon>Vertebrata</taxon>
        <taxon>Euteleostomi</taxon>
        <taxon>Mammalia</taxon>
        <taxon>Eutheria</taxon>
        <taxon>Laurasiatheria</taxon>
        <taxon>Carnivora</taxon>
        <taxon>Caniformia</taxon>
        <taxon>Canidae</taxon>
        <taxon>Canis</taxon>
    </lineage>
</organism>
<feature type="region of interest" description="Disordered" evidence="11">
    <location>
        <begin position="279"/>
        <end position="300"/>
    </location>
</feature>
<dbReference type="OrthoDB" id="8015657at2759"/>
<dbReference type="PANTHER" id="PTHR16299">
    <property type="entry name" value="CENTROSOMAL PROTEIN KIZUNA"/>
    <property type="match status" value="1"/>
</dbReference>
<keyword evidence="5" id="KW-0963">Cytoplasm</keyword>
<reference evidence="13" key="2">
    <citation type="submission" date="2018-10" db="EMBL/GenBank/DDBJ databases">
        <title>De novo assembly of a Great Dane genome.</title>
        <authorList>
            <person name="Kidd J.M."/>
            <person name="Pendleton A.L."/>
            <person name="Shen F."/>
            <person name="Emery S."/>
        </authorList>
    </citation>
    <scope>NUCLEOTIDE SEQUENCE [LARGE SCALE GENOMIC DNA]</scope>
    <source>
        <strain evidence="13">Great Dane</strain>
    </source>
</reference>
<dbReference type="AlphaFoldDB" id="A0A8C0TKY9"/>
<feature type="compositionally biased region" description="Low complexity" evidence="11">
    <location>
        <begin position="539"/>
        <end position="552"/>
    </location>
</feature>
<evidence type="ECO:0000256" key="7">
    <source>
        <dbReference type="ARBA" id="ARBA00023273"/>
    </source>
</evidence>
<evidence type="ECO:0000313" key="13">
    <source>
        <dbReference type="Ensembl" id="ENSCAFP00040036994.1"/>
    </source>
</evidence>
<feature type="region of interest" description="Disordered" evidence="11">
    <location>
        <begin position="22"/>
        <end position="178"/>
    </location>
</feature>
<reference evidence="13" key="3">
    <citation type="submission" date="2025-05" db="UniProtKB">
        <authorList>
            <consortium name="Ensembl"/>
        </authorList>
    </citation>
    <scope>IDENTIFICATION</scope>
</reference>
<evidence type="ECO:0000256" key="10">
    <source>
        <dbReference type="SAM" id="Coils"/>
    </source>
</evidence>
<comment type="subcellular location">
    <subcellularLocation>
        <location evidence="1">Cytoplasm</location>
        <location evidence="1">Cytoskeleton</location>
        <location evidence="1">Cilium basal body</location>
    </subcellularLocation>
    <subcellularLocation>
        <location evidence="2">Cytoplasm</location>
        <location evidence="2">Cytoskeleton</location>
        <location evidence="2">Microtubule organizing center</location>
        <location evidence="2">Centrosome</location>
    </subcellularLocation>
</comment>
<dbReference type="Proteomes" id="UP000694542">
    <property type="component" value="Chromosome 24"/>
</dbReference>
<dbReference type="PANTHER" id="PTHR16299:SF2">
    <property type="entry name" value="CENTROSOMAL PROTEIN KIZUNA"/>
    <property type="match status" value="1"/>
</dbReference>
<feature type="compositionally biased region" description="Basic and acidic residues" evidence="11">
    <location>
        <begin position="450"/>
        <end position="482"/>
    </location>
</feature>
<dbReference type="GO" id="GO:0005813">
    <property type="term" value="C:centrosome"/>
    <property type="evidence" value="ECO:0007669"/>
    <property type="project" value="UniProtKB-SubCell"/>
</dbReference>
<feature type="compositionally biased region" description="Low complexity" evidence="11">
    <location>
        <begin position="78"/>
        <end position="87"/>
    </location>
</feature>